<organism evidence="2 3">
    <name type="scientific">Volvox africanus</name>
    <dbReference type="NCBI Taxonomy" id="51714"/>
    <lineage>
        <taxon>Eukaryota</taxon>
        <taxon>Viridiplantae</taxon>
        <taxon>Chlorophyta</taxon>
        <taxon>core chlorophytes</taxon>
        <taxon>Chlorophyceae</taxon>
        <taxon>CS clade</taxon>
        <taxon>Chlamydomonadales</taxon>
        <taxon>Volvocaceae</taxon>
        <taxon>Volvox</taxon>
    </lineage>
</organism>
<dbReference type="Proteomes" id="UP000747399">
    <property type="component" value="Unassembled WGS sequence"/>
</dbReference>
<dbReference type="AlphaFoldDB" id="A0A8J4BV02"/>
<evidence type="ECO:0000313" key="3">
    <source>
        <dbReference type="Proteomes" id="UP000747399"/>
    </source>
</evidence>
<keyword evidence="3" id="KW-1185">Reference proteome</keyword>
<evidence type="ECO:0000259" key="1">
    <source>
        <dbReference type="Pfam" id="PF12499"/>
    </source>
</evidence>
<gene>
    <name evidence="2" type="ORF">Vafri_21286</name>
</gene>
<protein>
    <recommendedName>
        <fullName evidence="1">Pherophorin domain-containing protein</fullName>
    </recommendedName>
</protein>
<feature type="domain" description="Pherophorin" evidence="1">
    <location>
        <begin position="244"/>
        <end position="387"/>
    </location>
</feature>
<comment type="caution">
    <text evidence="2">The sequence shown here is derived from an EMBL/GenBank/DDBJ whole genome shotgun (WGS) entry which is preliminary data.</text>
</comment>
<accession>A0A8J4BV02</accession>
<sequence>MIGLSSKMIGRPGRPVPHRLIKLNLMNSLAAITILLTTTGVAAAAGPASPPSMVSSITDNNNTGSNSCGACAIFKFRSSSPSSGPPPSWSFIDDSDDDSICYDAYSNVSTYLDQPLFNALESKTIPDLVSGFADGDSYCKTDAIMFCARFASRADALVMKDTIREGVRQVMNNYFCAVVSGAYGFTALSSDEYTDESGNCFPLNVSVVCQQTPFKPPPSNKLTTRRTAAPRDYPGPPPFGEPFSSKCVKAPGTTPLLPTPYFVAEPGRSSKTQLYCIDIKPKSVLQPSRCSSEYLLKVEIWADDSKRSFIKGTRVTKYRGTPIWGQHSWGPIGDNILKVTPLKWTMSEAIGGKICIEVSKEISDLSEICLGDSCYISLFNEIRDCCPVYRVAPEPSPPPPDYFTTFP</sequence>
<dbReference type="Pfam" id="PF12499">
    <property type="entry name" value="DUF3707"/>
    <property type="match status" value="1"/>
</dbReference>
<proteinExistence type="predicted"/>
<reference evidence="2" key="1">
    <citation type="journal article" date="2021" name="Proc. Natl. Acad. Sci. U.S.A.">
        <title>Three genomes in the algal genus Volvox reveal the fate of a haploid sex-determining region after a transition to homothallism.</title>
        <authorList>
            <person name="Yamamoto K."/>
            <person name="Hamaji T."/>
            <person name="Kawai-Toyooka H."/>
            <person name="Matsuzaki R."/>
            <person name="Takahashi F."/>
            <person name="Nishimura Y."/>
            <person name="Kawachi M."/>
            <person name="Noguchi H."/>
            <person name="Minakuchi Y."/>
            <person name="Umen J.G."/>
            <person name="Toyoda A."/>
            <person name="Nozaki H."/>
        </authorList>
    </citation>
    <scope>NUCLEOTIDE SEQUENCE</scope>
    <source>
        <strain evidence="2">NIES-3780</strain>
    </source>
</reference>
<dbReference type="EMBL" id="BNCO01000103">
    <property type="protein sequence ID" value="GIL67757.1"/>
    <property type="molecule type" value="Genomic_DNA"/>
</dbReference>
<dbReference type="InterPro" id="IPR024616">
    <property type="entry name" value="Pherophorin"/>
</dbReference>
<name>A0A8J4BV02_9CHLO</name>
<evidence type="ECO:0000313" key="2">
    <source>
        <dbReference type="EMBL" id="GIL67757.1"/>
    </source>
</evidence>